<evidence type="ECO:0000313" key="4">
    <source>
        <dbReference type="Proteomes" id="UP001627154"/>
    </source>
</evidence>
<feature type="chain" id="PRO_5044866640" evidence="2">
    <location>
        <begin position="22"/>
        <end position="106"/>
    </location>
</feature>
<feature type="region of interest" description="Disordered" evidence="1">
    <location>
        <begin position="38"/>
        <end position="72"/>
    </location>
</feature>
<evidence type="ECO:0000313" key="3">
    <source>
        <dbReference type="EMBL" id="KAL3394170.1"/>
    </source>
</evidence>
<comment type="caution">
    <text evidence="3">The sequence shown here is derived from an EMBL/GenBank/DDBJ whole genome shotgun (WGS) entry which is preliminary data.</text>
</comment>
<keyword evidence="4" id="KW-1185">Reference proteome</keyword>
<dbReference type="Proteomes" id="UP001627154">
    <property type="component" value="Unassembled WGS sequence"/>
</dbReference>
<sequence length="106" mass="11923">MQCTNWIKLFIIVVVIAYAHADDLDDELKQDVNNVELSSNDVDSVSTSEKPSDMKVDKNIPNEKPKDGDGKEEIPFRAVINGLYRCPMGYYMDFSGRCRSAISIFG</sequence>
<keyword evidence="2" id="KW-0732">Signal</keyword>
<protein>
    <submittedName>
        <fullName evidence="3">Uncharacterized protein</fullName>
    </submittedName>
</protein>
<evidence type="ECO:0000256" key="1">
    <source>
        <dbReference type="SAM" id="MobiDB-lite"/>
    </source>
</evidence>
<accession>A0ABD2WN54</accession>
<dbReference type="AlphaFoldDB" id="A0ABD2WN54"/>
<proteinExistence type="predicted"/>
<organism evidence="3 4">
    <name type="scientific">Trichogramma kaykai</name>
    <dbReference type="NCBI Taxonomy" id="54128"/>
    <lineage>
        <taxon>Eukaryota</taxon>
        <taxon>Metazoa</taxon>
        <taxon>Ecdysozoa</taxon>
        <taxon>Arthropoda</taxon>
        <taxon>Hexapoda</taxon>
        <taxon>Insecta</taxon>
        <taxon>Pterygota</taxon>
        <taxon>Neoptera</taxon>
        <taxon>Endopterygota</taxon>
        <taxon>Hymenoptera</taxon>
        <taxon>Apocrita</taxon>
        <taxon>Proctotrupomorpha</taxon>
        <taxon>Chalcidoidea</taxon>
        <taxon>Trichogrammatidae</taxon>
        <taxon>Trichogramma</taxon>
    </lineage>
</organism>
<feature type="signal peptide" evidence="2">
    <location>
        <begin position="1"/>
        <end position="21"/>
    </location>
</feature>
<evidence type="ECO:0000256" key="2">
    <source>
        <dbReference type="SAM" id="SignalP"/>
    </source>
</evidence>
<feature type="compositionally biased region" description="Polar residues" evidence="1">
    <location>
        <begin position="38"/>
        <end position="49"/>
    </location>
</feature>
<feature type="compositionally biased region" description="Basic and acidic residues" evidence="1">
    <location>
        <begin position="50"/>
        <end position="72"/>
    </location>
</feature>
<gene>
    <name evidence="3" type="ORF">TKK_011218</name>
</gene>
<name>A0ABD2WN54_9HYME</name>
<dbReference type="EMBL" id="JBJJXI010000092">
    <property type="protein sequence ID" value="KAL3394170.1"/>
    <property type="molecule type" value="Genomic_DNA"/>
</dbReference>
<reference evidence="3 4" key="1">
    <citation type="journal article" date="2024" name="bioRxiv">
        <title>A reference genome for Trichogramma kaykai: A tiny desert-dwelling parasitoid wasp with competing sex-ratio distorters.</title>
        <authorList>
            <person name="Culotta J."/>
            <person name="Lindsey A.R."/>
        </authorList>
    </citation>
    <scope>NUCLEOTIDE SEQUENCE [LARGE SCALE GENOMIC DNA]</scope>
    <source>
        <strain evidence="3 4">KSX58</strain>
    </source>
</reference>